<dbReference type="Pfam" id="PF02463">
    <property type="entry name" value="SMC_N"/>
    <property type="match status" value="1"/>
</dbReference>
<dbReference type="FunFam" id="1.20.1050.90:FF:000002">
    <property type="entry name" value="DNA replication and repair protein RecF"/>
    <property type="match status" value="1"/>
</dbReference>
<dbReference type="RefSeq" id="WP_037615046.1">
    <property type="nucleotide sequence ID" value="NZ_JPEN01000029.1"/>
</dbReference>
<keyword evidence="6 12" id="KW-0547">Nucleotide-binding</keyword>
<keyword evidence="8 12" id="KW-0067">ATP-binding</keyword>
<dbReference type="InterPro" id="IPR042174">
    <property type="entry name" value="RecF_2"/>
</dbReference>
<evidence type="ECO:0000256" key="7">
    <source>
        <dbReference type="ARBA" id="ARBA00022763"/>
    </source>
</evidence>
<dbReference type="GO" id="GO:0009432">
    <property type="term" value="P:SOS response"/>
    <property type="evidence" value="ECO:0007669"/>
    <property type="project" value="UniProtKB-UniRule"/>
</dbReference>
<organism evidence="15 16">
    <name type="scientific">Streptococcus sinensis</name>
    <dbReference type="NCBI Taxonomy" id="176090"/>
    <lineage>
        <taxon>Bacteria</taxon>
        <taxon>Bacillati</taxon>
        <taxon>Bacillota</taxon>
        <taxon>Bacilli</taxon>
        <taxon>Lactobacillales</taxon>
        <taxon>Streptococcaceae</taxon>
        <taxon>Streptococcus</taxon>
    </lineage>
</organism>
<evidence type="ECO:0000256" key="9">
    <source>
        <dbReference type="ARBA" id="ARBA00023125"/>
    </source>
</evidence>
<dbReference type="InterPro" id="IPR018078">
    <property type="entry name" value="DNA-binding_RecF_CS"/>
</dbReference>
<dbReference type="PROSITE" id="PS00617">
    <property type="entry name" value="RECF_1"/>
    <property type="match status" value="1"/>
</dbReference>
<keyword evidence="5 12" id="KW-0235">DNA replication</keyword>
<gene>
    <name evidence="12" type="primary">recF</name>
    <name evidence="15" type="ORF">SSIN_0354</name>
</gene>
<dbReference type="CDD" id="cd03242">
    <property type="entry name" value="ABC_RecF"/>
    <property type="match status" value="1"/>
</dbReference>
<dbReference type="eggNOG" id="COG1195">
    <property type="taxonomic scope" value="Bacteria"/>
</dbReference>
<evidence type="ECO:0000256" key="4">
    <source>
        <dbReference type="ARBA" id="ARBA00022490"/>
    </source>
</evidence>
<keyword evidence="16" id="KW-1185">Reference proteome</keyword>
<evidence type="ECO:0000256" key="6">
    <source>
        <dbReference type="ARBA" id="ARBA00022741"/>
    </source>
</evidence>
<evidence type="ECO:0000256" key="3">
    <source>
        <dbReference type="ARBA" id="ARBA00020170"/>
    </source>
</evidence>
<evidence type="ECO:0000313" key="16">
    <source>
        <dbReference type="Proteomes" id="UP000030019"/>
    </source>
</evidence>
<feature type="domain" description="RecF/RecN/SMC N-terminal" evidence="14">
    <location>
        <begin position="3"/>
        <end position="359"/>
    </location>
</feature>
<comment type="caution">
    <text evidence="15">The sequence shown here is derived from an EMBL/GenBank/DDBJ whole genome shotgun (WGS) entry which is preliminary data.</text>
</comment>
<evidence type="ECO:0000256" key="13">
    <source>
        <dbReference type="RuleBase" id="RU000578"/>
    </source>
</evidence>
<dbReference type="SUPFAM" id="SSF52540">
    <property type="entry name" value="P-loop containing nucleoside triphosphate hydrolases"/>
    <property type="match status" value="1"/>
</dbReference>
<dbReference type="PROSITE" id="PS00618">
    <property type="entry name" value="RECF_2"/>
    <property type="match status" value="1"/>
</dbReference>
<dbReference type="PANTHER" id="PTHR32182:SF0">
    <property type="entry name" value="DNA REPLICATION AND REPAIR PROTEIN RECF"/>
    <property type="match status" value="1"/>
</dbReference>
<evidence type="ECO:0000256" key="8">
    <source>
        <dbReference type="ARBA" id="ARBA00022840"/>
    </source>
</evidence>
<comment type="function">
    <text evidence="12 13">The RecF protein is involved in DNA metabolism; it is required for DNA replication and normal SOS inducibility. RecF binds preferentially to single-stranded, linear DNA. It also seems to bind ATP.</text>
</comment>
<dbReference type="GO" id="GO:0006302">
    <property type="term" value="P:double-strand break repair"/>
    <property type="evidence" value="ECO:0007669"/>
    <property type="project" value="TreeGrafter"/>
</dbReference>
<dbReference type="HAMAP" id="MF_00365">
    <property type="entry name" value="RecF"/>
    <property type="match status" value="1"/>
</dbReference>
<dbReference type="GO" id="GO:0003697">
    <property type="term" value="F:single-stranded DNA binding"/>
    <property type="evidence" value="ECO:0007669"/>
    <property type="project" value="UniProtKB-UniRule"/>
</dbReference>
<dbReference type="NCBIfam" id="TIGR00611">
    <property type="entry name" value="recf"/>
    <property type="match status" value="1"/>
</dbReference>
<dbReference type="STRING" id="176090.SSIN_0354"/>
<dbReference type="PATRIC" id="fig|176090.4.peg.352"/>
<name>A0A0A0DLS7_9STRE</name>
<comment type="similarity">
    <text evidence="2 12 13">Belongs to the RecF family.</text>
</comment>
<reference evidence="15 16" key="1">
    <citation type="submission" date="2014-06" db="EMBL/GenBank/DDBJ databases">
        <authorList>
            <person name="Teng J.L."/>
            <person name="Huang Y."/>
            <person name="Tse H."/>
            <person name="Lau S.K."/>
            <person name="Woo P.C."/>
        </authorList>
    </citation>
    <scope>NUCLEOTIDE SEQUENCE [LARGE SCALE GENOMIC DNA]</scope>
    <source>
        <strain evidence="15 16">HKU4</strain>
    </source>
</reference>
<evidence type="ECO:0000256" key="2">
    <source>
        <dbReference type="ARBA" id="ARBA00008016"/>
    </source>
</evidence>
<dbReference type="AlphaFoldDB" id="A0A0A0DLS7"/>
<dbReference type="GO" id="GO:0006260">
    <property type="term" value="P:DNA replication"/>
    <property type="evidence" value="ECO:0007669"/>
    <property type="project" value="UniProtKB-UniRule"/>
</dbReference>
<dbReference type="GO" id="GO:0005524">
    <property type="term" value="F:ATP binding"/>
    <property type="evidence" value="ECO:0007669"/>
    <property type="project" value="UniProtKB-UniRule"/>
</dbReference>
<dbReference type="InterPro" id="IPR003395">
    <property type="entry name" value="RecF/RecN/SMC_N"/>
</dbReference>
<evidence type="ECO:0000256" key="11">
    <source>
        <dbReference type="ARBA" id="ARBA00023236"/>
    </source>
</evidence>
<evidence type="ECO:0000259" key="14">
    <source>
        <dbReference type="Pfam" id="PF02463"/>
    </source>
</evidence>
<evidence type="ECO:0000313" key="15">
    <source>
        <dbReference type="EMBL" id="KGM37862.1"/>
    </source>
</evidence>
<keyword evidence="10 12" id="KW-0234">DNA repair</keyword>
<evidence type="ECO:0000256" key="1">
    <source>
        <dbReference type="ARBA" id="ARBA00004496"/>
    </source>
</evidence>
<dbReference type="Proteomes" id="UP000030019">
    <property type="component" value="Unassembled WGS sequence"/>
</dbReference>
<protein>
    <recommendedName>
        <fullName evidence="3 12">DNA replication and repair protein RecF</fullName>
    </recommendedName>
</protein>
<dbReference type="Gene3D" id="1.20.1050.90">
    <property type="entry name" value="RecF/RecN/SMC, N-terminal domain"/>
    <property type="match status" value="1"/>
</dbReference>
<dbReference type="GO" id="GO:0000731">
    <property type="term" value="P:DNA synthesis involved in DNA repair"/>
    <property type="evidence" value="ECO:0007669"/>
    <property type="project" value="TreeGrafter"/>
</dbReference>
<evidence type="ECO:0000256" key="10">
    <source>
        <dbReference type="ARBA" id="ARBA00023204"/>
    </source>
</evidence>
<proteinExistence type="inferred from homology"/>
<feature type="binding site" evidence="12">
    <location>
        <begin position="30"/>
        <end position="37"/>
    </location>
    <ligand>
        <name>ATP</name>
        <dbReference type="ChEBI" id="CHEBI:30616"/>
    </ligand>
</feature>
<dbReference type="InterPro" id="IPR001238">
    <property type="entry name" value="DNA-binding_RecF"/>
</dbReference>
<dbReference type="InterPro" id="IPR027417">
    <property type="entry name" value="P-loop_NTPase"/>
</dbReference>
<keyword evidence="9 12" id="KW-0238">DNA-binding</keyword>
<keyword evidence="7 12" id="KW-0227">DNA damage</keyword>
<comment type="subcellular location">
    <subcellularLocation>
        <location evidence="1 12 13">Cytoplasm</location>
    </subcellularLocation>
</comment>
<keyword evidence="4 12" id="KW-0963">Cytoplasm</keyword>
<dbReference type="GO" id="GO:0005737">
    <property type="term" value="C:cytoplasm"/>
    <property type="evidence" value="ECO:0007669"/>
    <property type="project" value="UniProtKB-SubCell"/>
</dbReference>
<dbReference type="Gene3D" id="3.40.50.300">
    <property type="entry name" value="P-loop containing nucleotide triphosphate hydrolases"/>
    <property type="match status" value="1"/>
</dbReference>
<accession>A0A0A0DLS7</accession>
<keyword evidence="11 12" id="KW-0742">SOS response</keyword>
<evidence type="ECO:0000256" key="5">
    <source>
        <dbReference type="ARBA" id="ARBA00022705"/>
    </source>
</evidence>
<dbReference type="EMBL" id="JPEN01000029">
    <property type="protein sequence ID" value="KGM37862.1"/>
    <property type="molecule type" value="Genomic_DNA"/>
</dbReference>
<evidence type="ECO:0000256" key="12">
    <source>
        <dbReference type="HAMAP-Rule" id="MF_00365"/>
    </source>
</evidence>
<sequence length="370" mass="42592">MWLKTLKIKNFRNYQATEIDFHPGLNIFLGQNAQGKTNILEAIYFLALTRSHRTRTDKDLIHFQEKKLFVSGIVERQAGKIPLDIELTPKGRITKINHLKQGKLSDYIGAVNVVLFAPEDLQLIKGAPALRRKFIDIELGQIKPIYLADLSSYNHVLKQRNAYLKANDKIDETFLSVLDEQLVDFGCRVMQHRLDFIKKLEEFAQEGHSDISQKKERLTIKYLSSVPFPSLDELENSFRNSLLTSRKRDLFKKNTGVGPHRDDISFFINEMDASFGSQGQHRSVVLSLKLAEIKLIENLTKETPILLLDDVMSELDNMRQLKLLETITQNIQTFITTTSLNHLQNLPRDIKVFYIRQGVVEKVENSLLTD</sequence>
<dbReference type="PANTHER" id="PTHR32182">
    <property type="entry name" value="DNA REPLICATION AND REPAIR PROTEIN RECF"/>
    <property type="match status" value="1"/>
</dbReference>